<keyword evidence="4" id="KW-0029">Amino-acid transport</keyword>
<feature type="domain" description="Leucine-binding protein" evidence="5">
    <location>
        <begin position="6"/>
        <end position="80"/>
    </location>
</feature>
<evidence type="ECO:0000256" key="2">
    <source>
        <dbReference type="ARBA" id="ARBA00022448"/>
    </source>
</evidence>
<dbReference type="InterPro" id="IPR028082">
    <property type="entry name" value="Peripla_BP_I"/>
</dbReference>
<keyword evidence="7" id="KW-1185">Reference proteome</keyword>
<evidence type="ECO:0000259" key="5">
    <source>
        <dbReference type="Pfam" id="PF13458"/>
    </source>
</evidence>
<evidence type="ECO:0000313" key="6">
    <source>
        <dbReference type="EMBL" id="MBR0560812.1"/>
    </source>
</evidence>
<sequence length="80" mass="8573">QAQDKEIRIGALIAASGPTAFIGASQKNAFEMLVEQINARGGMAGNKIRPFLYDTEGNGTIAAQQFRRLIDSDKVHVVVG</sequence>
<name>A0ABS5EA82_9PROT</name>
<evidence type="ECO:0000256" key="3">
    <source>
        <dbReference type="ARBA" id="ARBA00022729"/>
    </source>
</evidence>
<organism evidence="6 7">
    <name type="scientific">Neokomagataea anthophila</name>
    <dbReference type="NCBI Taxonomy" id="2826925"/>
    <lineage>
        <taxon>Bacteria</taxon>
        <taxon>Pseudomonadati</taxon>
        <taxon>Pseudomonadota</taxon>
        <taxon>Alphaproteobacteria</taxon>
        <taxon>Acetobacterales</taxon>
        <taxon>Acetobacteraceae</taxon>
        <taxon>Neokomagataea</taxon>
    </lineage>
</organism>
<keyword evidence="2" id="KW-0813">Transport</keyword>
<evidence type="ECO:0000256" key="4">
    <source>
        <dbReference type="ARBA" id="ARBA00022970"/>
    </source>
</evidence>
<evidence type="ECO:0000256" key="1">
    <source>
        <dbReference type="ARBA" id="ARBA00010062"/>
    </source>
</evidence>
<evidence type="ECO:0000313" key="7">
    <source>
        <dbReference type="Proteomes" id="UP000677812"/>
    </source>
</evidence>
<keyword evidence="3" id="KW-0732">Signal</keyword>
<dbReference type="PANTHER" id="PTHR30483">
    <property type="entry name" value="LEUCINE-SPECIFIC-BINDING PROTEIN"/>
    <property type="match status" value="1"/>
</dbReference>
<dbReference type="Pfam" id="PF13458">
    <property type="entry name" value="Peripla_BP_6"/>
    <property type="match status" value="1"/>
</dbReference>
<dbReference type="EMBL" id="JAGRQH010000116">
    <property type="protein sequence ID" value="MBR0560812.1"/>
    <property type="molecule type" value="Genomic_DNA"/>
</dbReference>
<dbReference type="SUPFAM" id="SSF53822">
    <property type="entry name" value="Periplasmic binding protein-like I"/>
    <property type="match status" value="1"/>
</dbReference>
<dbReference type="Proteomes" id="UP000677812">
    <property type="component" value="Unassembled WGS sequence"/>
</dbReference>
<comment type="caution">
    <text evidence="6">The sequence shown here is derived from an EMBL/GenBank/DDBJ whole genome shotgun (WGS) entry which is preliminary data.</text>
</comment>
<reference evidence="6 7" key="1">
    <citation type="submission" date="2021-04" db="EMBL/GenBank/DDBJ databases">
        <title>The complete genome sequence of Neokomagataea sp. TBRC 2177.</title>
        <authorList>
            <person name="Charoenyingcharoen P."/>
            <person name="Yukphan P."/>
        </authorList>
    </citation>
    <scope>NUCLEOTIDE SEQUENCE [LARGE SCALE GENOMIC DNA]</scope>
    <source>
        <strain evidence="6 7">TBRC 2177</strain>
    </source>
</reference>
<accession>A0ABS5EA82</accession>
<dbReference type="InterPro" id="IPR051010">
    <property type="entry name" value="BCAA_transport"/>
</dbReference>
<proteinExistence type="inferred from homology"/>
<protein>
    <submittedName>
        <fullName evidence="6">ABC transporter substrate-binding protein</fullName>
    </submittedName>
</protein>
<dbReference type="InterPro" id="IPR028081">
    <property type="entry name" value="Leu-bd"/>
</dbReference>
<dbReference type="PRINTS" id="PR00337">
    <property type="entry name" value="LEUILEVALBP"/>
</dbReference>
<dbReference type="Gene3D" id="3.40.50.2300">
    <property type="match status" value="1"/>
</dbReference>
<dbReference type="RefSeq" id="WP_211683534.1">
    <property type="nucleotide sequence ID" value="NZ_JAGRQH010000116.1"/>
</dbReference>
<dbReference type="PANTHER" id="PTHR30483:SF38">
    <property type="entry name" value="BLR7848 PROTEIN"/>
    <property type="match status" value="1"/>
</dbReference>
<comment type="similarity">
    <text evidence="1">Belongs to the leucine-binding protein family.</text>
</comment>
<feature type="non-terminal residue" evidence="6">
    <location>
        <position position="1"/>
    </location>
</feature>
<feature type="non-terminal residue" evidence="6">
    <location>
        <position position="80"/>
    </location>
</feature>
<dbReference type="InterPro" id="IPR000709">
    <property type="entry name" value="Leu_Ile_Val-bd"/>
</dbReference>
<gene>
    <name evidence="6" type="ORF">KB213_12260</name>
</gene>